<keyword evidence="2" id="KW-1185">Reference proteome</keyword>
<sequence>MKIVINGIELAYELENERQLGDLLPAIQQYLLGSEQLVYEMRVDGSVACVNDYAKDITSIEIVEIDSGAILEIEECITRCKNLLQRVESGVGCDLHKCSGNITLWVKNCEFWLQDFSLPSDVFHALLRLPYIVDSDEDISLYTKSLSIVLRCLEERDRELENPVGIVFESIQGLIEKEESLRNLGVNLQSNQDATSVYEILLFTESLQKLKRMIKLLPENLDSLYHELYAWIEDISQQLAGLIEAFDQKDFVLVADLAEYEVAERLSVLQDVITRYAAFMEPRE</sequence>
<evidence type="ECO:0000313" key="1">
    <source>
        <dbReference type="EMBL" id="NIZ47047.1"/>
    </source>
</evidence>
<reference evidence="1" key="1">
    <citation type="submission" date="2020-03" db="EMBL/GenBank/DDBJ databases">
        <title>Spirochaetal bacteria isolated from arthropods constitute a novel genus Entomospira genus novum within the order Spirochaetales.</title>
        <authorList>
            <person name="Grana-Miraglia L."/>
            <person name="Sikutova S."/>
            <person name="Fingerle V."/>
            <person name="Sing A."/>
            <person name="Castillo-Ramirez S."/>
            <person name="Margos G."/>
            <person name="Rudolf I."/>
        </authorList>
    </citation>
    <scope>NUCLEOTIDE SEQUENCE</scope>
    <source>
        <strain evidence="1">BR208</strain>
    </source>
</reference>
<dbReference type="RefSeq" id="WP_167703479.1">
    <property type="nucleotide sequence ID" value="NZ_CP118168.1"/>
</dbReference>
<accession>A0A968GBX6</accession>
<comment type="caution">
    <text evidence="1">The sequence shown here is derived from an EMBL/GenBank/DDBJ whole genome shotgun (WGS) entry which is preliminary data.</text>
</comment>
<organism evidence="1 2">
    <name type="scientific">Entomospira nematocerorum</name>
    <dbReference type="NCBI Taxonomy" id="2719987"/>
    <lineage>
        <taxon>Bacteria</taxon>
        <taxon>Pseudomonadati</taxon>
        <taxon>Spirochaetota</taxon>
        <taxon>Spirochaetia</taxon>
        <taxon>Spirochaetales</taxon>
        <taxon>Spirochaetaceae</taxon>
        <taxon>Entomospira</taxon>
    </lineage>
</organism>
<dbReference type="AlphaFoldDB" id="A0A968GBX6"/>
<dbReference type="EMBL" id="JAATLK010000001">
    <property type="protein sequence ID" value="NIZ47047.1"/>
    <property type="molecule type" value="Genomic_DNA"/>
</dbReference>
<name>A0A968GBX6_9SPIO</name>
<evidence type="ECO:0000313" key="2">
    <source>
        <dbReference type="Proteomes" id="UP000752013"/>
    </source>
</evidence>
<dbReference type="Proteomes" id="UP000752013">
    <property type="component" value="Unassembled WGS sequence"/>
</dbReference>
<protein>
    <submittedName>
        <fullName evidence="1">Uncharacterized protein</fullName>
    </submittedName>
</protein>
<proteinExistence type="predicted"/>
<gene>
    <name evidence="1" type="ORF">HCT46_03855</name>
</gene>